<comment type="caution">
    <text evidence="1">The sequence shown here is derived from an EMBL/GenBank/DDBJ whole genome shotgun (WGS) entry which is preliminary data.</text>
</comment>
<evidence type="ECO:0000313" key="2">
    <source>
        <dbReference type="Proteomes" id="UP001295794"/>
    </source>
</evidence>
<evidence type="ECO:0000313" key="1">
    <source>
        <dbReference type="EMBL" id="CAK5272062.1"/>
    </source>
</evidence>
<keyword evidence="2" id="KW-1185">Reference proteome</keyword>
<gene>
    <name evidence="1" type="ORF">MYCIT1_LOCUS17596</name>
</gene>
<proteinExistence type="predicted"/>
<organism evidence="1 2">
    <name type="scientific">Mycena citricolor</name>
    <dbReference type="NCBI Taxonomy" id="2018698"/>
    <lineage>
        <taxon>Eukaryota</taxon>
        <taxon>Fungi</taxon>
        <taxon>Dikarya</taxon>
        <taxon>Basidiomycota</taxon>
        <taxon>Agaricomycotina</taxon>
        <taxon>Agaricomycetes</taxon>
        <taxon>Agaricomycetidae</taxon>
        <taxon>Agaricales</taxon>
        <taxon>Marasmiineae</taxon>
        <taxon>Mycenaceae</taxon>
        <taxon>Mycena</taxon>
    </lineage>
</organism>
<dbReference type="EMBL" id="CAVNYO010000181">
    <property type="protein sequence ID" value="CAK5272062.1"/>
    <property type="molecule type" value="Genomic_DNA"/>
</dbReference>
<sequence length="48" mass="5500">MGGVTKLIHEAVPALGKLLGPIIIRQQELWRRSRKGSMVRLRHVMRPI</sequence>
<protein>
    <submittedName>
        <fullName evidence="1">Uncharacterized protein</fullName>
    </submittedName>
</protein>
<dbReference type="Proteomes" id="UP001295794">
    <property type="component" value="Unassembled WGS sequence"/>
</dbReference>
<reference evidence="1" key="1">
    <citation type="submission" date="2023-11" db="EMBL/GenBank/DDBJ databases">
        <authorList>
            <person name="De Vega J J."/>
            <person name="De Vega J J."/>
        </authorList>
    </citation>
    <scope>NUCLEOTIDE SEQUENCE</scope>
</reference>
<name>A0AAD2HAK9_9AGAR</name>
<dbReference type="AlphaFoldDB" id="A0AAD2HAK9"/>
<accession>A0AAD2HAK9</accession>